<keyword evidence="1" id="KW-0472">Membrane</keyword>
<feature type="transmembrane region" description="Helical" evidence="1">
    <location>
        <begin position="20"/>
        <end position="39"/>
    </location>
</feature>
<sequence length="377" mass="40546">MSGATPDVVRPAARDAALDGLRGIAAGSVLVYHAWLYKAGTDPMSSRRAGFVDGALHELRLGLVLFFVVSGFLLFSPWVRAALEGRPAPRLRAYAIRRVGRIVPAYYLAILGSIVLLWPHDGSPGVRLPPAEDLWLFAVFGQNLQSSTLLKLDPPMWTLAVEATFYAVLPLLGWLALRRLTGLSPRAVLLAVCGLFFAVGVAFNAWLVANPDLDAYVLSKQLPAFATYFALGMAVAVLAHGRTVGPRARAVLLLAGSAAVVIGAWWAADFGRLDDRRQWRDTGAAAGFALVLLATWCAASRARLLAWAPLSALGRLSYGVYLWHVPLMVWLRSVGLLPSSTLGATVVALLPTLLVAAASWRWVELPAQRLARAASAR</sequence>
<evidence type="ECO:0000313" key="3">
    <source>
        <dbReference type="EMBL" id="PTL56092.1"/>
    </source>
</evidence>
<evidence type="ECO:0000259" key="2">
    <source>
        <dbReference type="Pfam" id="PF01757"/>
    </source>
</evidence>
<dbReference type="InterPro" id="IPR050879">
    <property type="entry name" value="Acyltransferase_3"/>
</dbReference>
<feature type="transmembrane region" description="Helical" evidence="1">
    <location>
        <begin position="304"/>
        <end position="323"/>
    </location>
</feature>
<dbReference type="GO" id="GO:0016747">
    <property type="term" value="F:acyltransferase activity, transferring groups other than amino-acyl groups"/>
    <property type="evidence" value="ECO:0007669"/>
    <property type="project" value="InterPro"/>
</dbReference>
<dbReference type="PANTHER" id="PTHR23028">
    <property type="entry name" value="ACETYLTRANSFERASE"/>
    <property type="match status" value="1"/>
</dbReference>
<evidence type="ECO:0000256" key="1">
    <source>
        <dbReference type="SAM" id="Phobius"/>
    </source>
</evidence>
<name>A0A2T4UEG1_9ACTN</name>
<feature type="domain" description="Acyltransferase 3" evidence="2">
    <location>
        <begin position="16"/>
        <end position="359"/>
    </location>
</feature>
<dbReference type="EMBL" id="PYYB01000002">
    <property type="protein sequence ID" value="PTL56092.1"/>
    <property type="molecule type" value="Genomic_DNA"/>
</dbReference>
<evidence type="ECO:0000313" key="4">
    <source>
        <dbReference type="Proteomes" id="UP000240739"/>
    </source>
</evidence>
<dbReference type="AlphaFoldDB" id="A0A2T4UEG1"/>
<organism evidence="3 4">
    <name type="scientific">Paraconexibacter algicola</name>
    <dbReference type="NCBI Taxonomy" id="2133960"/>
    <lineage>
        <taxon>Bacteria</taxon>
        <taxon>Bacillati</taxon>
        <taxon>Actinomycetota</taxon>
        <taxon>Thermoleophilia</taxon>
        <taxon>Solirubrobacterales</taxon>
        <taxon>Paraconexibacteraceae</taxon>
        <taxon>Paraconexibacter</taxon>
    </lineage>
</organism>
<dbReference type="OrthoDB" id="5242306at2"/>
<dbReference type="InterPro" id="IPR002656">
    <property type="entry name" value="Acyl_transf_3_dom"/>
</dbReference>
<feature type="transmembrane region" description="Helical" evidence="1">
    <location>
        <begin position="343"/>
        <end position="363"/>
    </location>
</feature>
<feature type="transmembrane region" description="Helical" evidence="1">
    <location>
        <begin position="251"/>
        <end position="268"/>
    </location>
</feature>
<dbReference type="GO" id="GO:0009103">
    <property type="term" value="P:lipopolysaccharide biosynthetic process"/>
    <property type="evidence" value="ECO:0007669"/>
    <property type="project" value="TreeGrafter"/>
</dbReference>
<dbReference type="PANTHER" id="PTHR23028:SF53">
    <property type="entry name" value="ACYL_TRANSF_3 DOMAIN-CONTAINING PROTEIN"/>
    <property type="match status" value="1"/>
</dbReference>
<feature type="transmembrane region" description="Helical" evidence="1">
    <location>
        <begin position="189"/>
        <end position="209"/>
    </location>
</feature>
<accession>A0A2T4UEG1</accession>
<feature type="transmembrane region" description="Helical" evidence="1">
    <location>
        <begin position="221"/>
        <end position="239"/>
    </location>
</feature>
<gene>
    <name evidence="3" type="ORF">C7Y72_13925</name>
</gene>
<keyword evidence="1" id="KW-0812">Transmembrane</keyword>
<feature type="transmembrane region" description="Helical" evidence="1">
    <location>
        <begin position="99"/>
        <end position="118"/>
    </location>
</feature>
<feature type="transmembrane region" description="Helical" evidence="1">
    <location>
        <begin position="283"/>
        <end position="299"/>
    </location>
</feature>
<dbReference type="Pfam" id="PF01757">
    <property type="entry name" value="Acyl_transf_3"/>
    <property type="match status" value="1"/>
</dbReference>
<keyword evidence="4" id="KW-1185">Reference proteome</keyword>
<dbReference type="Proteomes" id="UP000240739">
    <property type="component" value="Unassembled WGS sequence"/>
</dbReference>
<feature type="transmembrane region" description="Helical" evidence="1">
    <location>
        <begin position="59"/>
        <end position="79"/>
    </location>
</feature>
<reference evidence="3 4" key="1">
    <citation type="submission" date="2018-03" db="EMBL/GenBank/DDBJ databases">
        <title>Aquarubrobacter algicola gen. nov., sp. nov., a novel actinobacterium isolated from shallow eutrophic lake during the end of cyanobacterial harmful algal blooms.</title>
        <authorList>
            <person name="Chun S.J."/>
        </authorList>
    </citation>
    <scope>NUCLEOTIDE SEQUENCE [LARGE SCALE GENOMIC DNA]</scope>
    <source>
        <strain evidence="3 4">Seoho-28</strain>
    </source>
</reference>
<proteinExistence type="predicted"/>
<dbReference type="RefSeq" id="WP_107569811.1">
    <property type="nucleotide sequence ID" value="NZ_PYYB01000002.1"/>
</dbReference>
<protein>
    <recommendedName>
        <fullName evidence="2">Acyltransferase 3 domain-containing protein</fullName>
    </recommendedName>
</protein>
<keyword evidence="1" id="KW-1133">Transmembrane helix</keyword>
<dbReference type="GO" id="GO:0016020">
    <property type="term" value="C:membrane"/>
    <property type="evidence" value="ECO:0007669"/>
    <property type="project" value="TreeGrafter"/>
</dbReference>
<feature type="transmembrane region" description="Helical" evidence="1">
    <location>
        <begin position="156"/>
        <end position="177"/>
    </location>
</feature>
<comment type="caution">
    <text evidence="3">The sequence shown here is derived from an EMBL/GenBank/DDBJ whole genome shotgun (WGS) entry which is preliminary data.</text>
</comment>